<evidence type="ECO:0000313" key="3">
    <source>
        <dbReference type="Proteomes" id="UP000324800"/>
    </source>
</evidence>
<feature type="non-terminal residue" evidence="2">
    <location>
        <position position="1"/>
    </location>
</feature>
<dbReference type="AlphaFoldDB" id="A0A5J4UFS9"/>
<proteinExistence type="predicted"/>
<name>A0A5J4UFS9_9EUKA</name>
<evidence type="ECO:0000313" key="2">
    <source>
        <dbReference type="EMBL" id="KAA6369508.1"/>
    </source>
</evidence>
<protein>
    <submittedName>
        <fullName evidence="2">Uncharacterized protein</fullName>
    </submittedName>
</protein>
<feature type="region of interest" description="Disordered" evidence="1">
    <location>
        <begin position="67"/>
        <end position="126"/>
    </location>
</feature>
<organism evidence="2 3">
    <name type="scientific">Streblomastix strix</name>
    <dbReference type="NCBI Taxonomy" id="222440"/>
    <lineage>
        <taxon>Eukaryota</taxon>
        <taxon>Metamonada</taxon>
        <taxon>Preaxostyla</taxon>
        <taxon>Oxymonadida</taxon>
        <taxon>Streblomastigidae</taxon>
        <taxon>Streblomastix</taxon>
    </lineage>
</organism>
<evidence type="ECO:0000256" key="1">
    <source>
        <dbReference type="SAM" id="MobiDB-lite"/>
    </source>
</evidence>
<gene>
    <name evidence="2" type="ORF">EZS28_034964</name>
</gene>
<reference evidence="2 3" key="1">
    <citation type="submission" date="2019-03" db="EMBL/GenBank/DDBJ databases">
        <title>Single cell metagenomics reveals metabolic interactions within the superorganism composed of flagellate Streblomastix strix and complex community of Bacteroidetes bacteria on its surface.</title>
        <authorList>
            <person name="Treitli S.C."/>
            <person name="Kolisko M."/>
            <person name="Husnik F."/>
            <person name="Keeling P."/>
            <person name="Hampl V."/>
        </authorList>
    </citation>
    <scope>NUCLEOTIDE SEQUENCE [LARGE SCALE GENOMIC DNA]</scope>
    <source>
        <strain evidence="2">ST1C</strain>
    </source>
</reference>
<dbReference type="EMBL" id="SNRW01016300">
    <property type="protein sequence ID" value="KAA6369508.1"/>
    <property type="molecule type" value="Genomic_DNA"/>
</dbReference>
<sequence>LASSWDQLARKLNKEREIIQRRTIIRAEKLQIPIINGINAGFFSLPMYSTEKDIVAVCKPWLKKRSKSNLKNNVTTDRSQKQKPITPGKVKAKVKVRIISVPSSHQQKNGGLPLPPQNSKAENAQN</sequence>
<dbReference type="Proteomes" id="UP000324800">
    <property type="component" value="Unassembled WGS sequence"/>
</dbReference>
<comment type="caution">
    <text evidence="2">The sequence shown here is derived from an EMBL/GenBank/DDBJ whole genome shotgun (WGS) entry which is preliminary data.</text>
</comment>
<accession>A0A5J4UFS9</accession>
<feature type="compositionally biased region" description="Polar residues" evidence="1">
    <location>
        <begin position="117"/>
        <end position="126"/>
    </location>
</feature>